<dbReference type="InterPro" id="IPR016689">
    <property type="entry name" value="ESCRT-2_cplx_Snf8"/>
</dbReference>
<evidence type="ECO:0000313" key="3">
    <source>
        <dbReference type="Proteomes" id="UP000054549"/>
    </source>
</evidence>
<name>A0A0C2TN77_AMAMK</name>
<dbReference type="InterPro" id="IPR036390">
    <property type="entry name" value="WH_DNA-bd_sf"/>
</dbReference>
<keyword evidence="3" id="KW-1185">Reference proteome</keyword>
<evidence type="ECO:0000313" key="2">
    <source>
        <dbReference type="EMBL" id="KIL68629.1"/>
    </source>
</evidence>
<sequence>MHRKGVGLAAFDRREQSNRSFAELSSALNKSQIDHLHAQLTQFRAALVHFASTHRDSIKNDPSFRHAFQQMCSSIGVDPLAGPRKGGWWAELLGLGDWQYELGVQIVDICVSTRERNGGMIEMSELIRLITKLRGVDHGAVTEDDVARSISTLRPLKAGYQVTVVGGRKMVRSVVKELDEDQTTILILAQEEGGRVVEDMLVQRRGWTRERAHAAMDNMLLRDGLCWLDEQDEHEGRAYWVPSAMQWDL</sequence>
<evidence type="ECO:0000256" key="1">
    <source>
        <dbReference type="ARBA" id="ARBA00009834"/>
    </source>
</evidence>
<dbReference type="HOGENOM" id="CLU_070147_0_0_1"/>
<dbReference type="SUPFAM" id="SSF46785">
    <property type="entry name" value="Winged helix' DNA-binding domain"/>
    <property type="match status" value="2"/>
</dbReference>
<dbReference type="OrthoDB" id="283883at2759"/>
<dbReference type="FunCoup" id="A0A0C2TN77">
    <property type="interactions" value="246"/>
</dbReference>
<dbReference type="PANTHER" id="PTHR12806">
    <property type="entry name" value="EAP30 SUBUNIT OF ELL COMPLEX"/>
    <property type="match status" value="1"/>
</dbReference>
<dbReference type="Gene3D" id="1.10.10.10">
    <property type="entry name" value="Winged helix-like DNA-binding domain superfamily/Winged helix DNA-binding domain"/>
    <property type="match status" value="2"/>
</dbReference>
<reference evidence="2 3" key="1">
    <citation type="submission" date="2014-04" db="EMBL/GenBank/DDBJ databases">
        <title>Evolutionary Origins and Diversification of the Mycorrhizal Mutualists.</title>
        <authorList>
            <consortium name="DOE Joint Genome Institute"/>
            <consortium name="Mycorrhizal Genomics Consortium"/>
            <person name="Kohler A."/>
            <person name="Kuo A."/>
            <person name="Nagy L.G."/>
            <person name="Floudas D."/>
            <person name="Copeland A."/>
            <person name="Barry K.W."/>
            <person name="Cichocki N."/>
            <person name="Veneault-Fourrey C."/>
            <person name="LaButti K."/>
            <person name="Lindquist E.A."/>
            <person name="Lipzen A."/>
            <person name="Lundell T."/>
            <person name="Morin E."/>
            <person name="Murat C."/>
            <person name="Riley R."/>
            <person name="Ohm R."/>
            <person name="Sun H."/>
            <person name="Tunlid A."/>
            <person name="Henrissat B."/>
            <person name="Grigoriev I.V."/>
            <person name="Hibbett D.S."/>
            <person name="Martin F."/>
        </authorList>
    </citation>
    <scope>NUCLEOTIDE SEQUENCE [LARGE SCALE GENOMIC DNA]</scope>
    <source>
        <strain evidence="2 3">Koide BX008</strain>
    </source>
</reference>
<dbReference type="GO" id="GO:0043328">
    <property type="term" value="P:protein transport to vacuole involved in ubiquitin-dependent protein catabolic process via the multivesicular body sorting pathway"/>
    <property type="evidence" value="ECO:0007669"/>
    <property type="project" value="TreeGrafter"/>
</dbReference>
<comment type="similarity">
    <text evidence="1">Belongs to the SNF8 family.</text>
</comment>
<dbReference type="GO" id="GO:0000814">
    <property type="term" value="C:ESCRT II complex"/>
    <property type="evidence" value="ECO:0007669"/>
    <property type="project" value="InterPro"/>
</dbReference>
<dbReference type="InParanoid" id="A0A0C2TN77"/>
<dbReference type="PANTHER" id="PTHR12806:SF0">
    <property type="entry name" value="VACUOLAR-SORTING PROTEIN SNF8"/>
    <property type="match status" value="1"/>
</dbReference>
<proteinExistence type="inferred from homology"/>
<dbReference type="EMBL" id="KN818228">
    <property type="protein sequence ID" value="KIL68629.1"/>
    <property type="molecule type" value="Genomic_DNA"/>
</dbReference>
<gene>
    <name evidence="2" type="ORF">M378DRAFT_158462</name>
</gene>
<dbReference type="STRING" id="946122.A0A0C2TN77"/>
<organism evidence="2 3">
    <name type="scientific">Amanita muscaria (strain Koide BX008)</name>
    <dbReference type="NCBI Taxonomy" id="946122"/>
    <lineage>
        <taxon>Eukaryota</taxon>
        <taxon>Fungi</taxon>
        <taxon>Dikarya</taxon>
        <taxon>Basidiomycota</taxon>
        <taxon>Agaricomycotina</taxon>
        <taxon>Agaricomycetes</taxon>
        <taxon>Agaricomycetidae</taxon>
        <taxon>Agaricales</taxon>
        <taxon>Pluteineae</taxon>
        <taxon>Amanitaceae</taxon>
        <taxon>Amanita</taxon>
    </lineage>
</organism>
<dbReference type="Proteomes" id="UP000054549">
    <property type="component" value="Unassembled WGS sequence"/>
</dbReference>
<evidence type="ECO:0008006" key="4">
    <source>
        <dbReference type="Google" id="ProtNLM"/>
    </source>
</evidence>
<accession>A0A0C2TN77</accession>
<dbReference type="Pfam" id="PF04157">
    <property type="entry name" value="EAP30"/>
    <property type="match status" value="1"/>
</dbReference>
<dbReference type="InterPro" id="IPR036388">
    <property type="entry name" value="WH-like_DNA-bd_sf"/>
</dbReference>
<protein>
    <recommendedName>
        <fullName evidence="4">Vacuolar-sorting protein SNF8</fullName>
    </recommendedName>
</protein>
<dbReference type="AlphaFoldDB" id="A0A0C2TN77"/>
<dbReference type="InterPro" id="IPR040608">
    <property type="entry name" value="Snf8/Vps36"/>
</dbReference>
<dbReference type="Gene3D" id="6.10.140.180">
    <property type="match status" value="1"/>
</dbReference>